<keyword evidence="3" id="KW-1185">Reference proteome</keyword>
<dbReference type="CDD" id="cd02440">
    <property type="entry name" value="AdoMet_MTases"/>
    <property type="match status" value="1"/>
</dbReference>
<comment type="caution">
    <text evidence="2">The sequence shown here is derived from an EMBL/GenBank/DDBJ whole genome shotgun (WGS) entry which is preliminary data.</text>
</comment>
<dbReference type="Pfam" id="PF13847">
    <property type="entry name" value="Methyltransf_31"/>
    <property type="match status" value="1"/>
</dbReference>
<dbReference type="Gene3D" id="3.40.50.150">
    <property type="entry name" value="Vaccinia Virus protein VP39"/>
    <property type="match status" value="1"/>
</dbReference>
<protein>
    <recommendedName>
        <fullName evidence="1">Methyltransferase domain-containing protein</fullName>
    </recommendedName>
</protein>
<dbReference type="AlphaFoldDB" id="A0A2V3IHY8"/>
<sequence length="230" mass="25524">MHPPSAEGHVKATDVFVSCSFGKQAVTKMSTKDKQKVYAQWSETYEQDSLDNDYVAWPICAEKIFAVMSNMASEENLSRPFKLEDVGCGTGYLGTLVSDPLKSTDISAFLVGVDFSSEMLEKARNKKCYDKLIVADINHPLPTEARAMDIAVAMGVFVEGHCDASALPNVLACLRKNGIALINIRSTTIVKFEQEYLQAVADSKCEIVQRDEQMYFGPAKAQYWTLRKTV</sequence>
<reference evidence="2 3" key="1">
    <citation type="journal article" date="2018" name="Mol. Biol. Evol.">
        <title>Analysis of the draft genome of the red seaweed Gracilariopsis chorda provides insights into genome size evolution in Rhodophyta.</title>
        <authorList>
            <person name="Lee J."/>
            <person name="Yang E.C."/>
            <person name="Graf L."/>
            <person name="Yang J.H."/>
            <person name="Qiu H."/>
            <person name="Zel Zion U."/>
            <person name="Chan C.X."/>
            <person name="Stephens T.G."/>
            <person name="Weber A.P.M."/>
            <person name="Boo G.H."/>
            <person name="Boo S.M."/>
            <person name="Kim K.M."/>
            <person name="Shin Y."/>
            <person name="Jung M."/>
            <person name="Lee S.J."/>
            <person name="Yim H.S."/>
            <person name="Lee J.H."/>
            <person name="Bhattacharya D."/>
            <person name="Yoon H.S."/>
        </authorList>
    </citation>
    <scope>NUCLEOTIDE SEQUENCE [LARGE SCALE GENOMIC DNA]</scope>
    <source>
        <strain evidence="2 3">SKKU-2015</strain>
        <tissue evidence="2">Whole body</tissue>
    </source>
</reference>
<name>A0A2V3IHY8_9FLOR</name>
<dbReference type="InterPro" id="IPR029063">
    <property type="entry name" value="SAM-dependent_MTases_sf"/>
</dbReference>
<dbReference type="EMBL" id="NBIV01000201">
    <property type="protein sequence ID" value="PXF41706.1"/>
    <property type="molecule type" value="Genomic_DNA"/>
</dbReference>
<dbReference type="OrthoDB" id="66144at2759"/>
<accession>A0A2V3IHY8</accession>
<proteinExistence type="predicted"/>
<dbReference type="InterPro" id="IPR025714">
    <property type="entry name" value="Methyltranfer_dom"/>
</dbReference>
<dbReference type="Proteomes" id="UP000247409">
    <property type="component" value="Unassembled WGS sequence"/>
</dbReference>
<evidence type="ECO:0000313" key="2">
    <source>
        <dbReference type="EMBL" id="PXF41706.1"/>
    </source>
</evidence>
<dbReference type="SUPFAM" id="SSF53335">
    <property type="entry name" value="S-adenosyl-L-methionine-dependent methyltransferases"/>
    <property type="match status" value="1"/>
</dbReference>
<evidence type="ECO:0000313" key="3">
    <source>
        <dbReference type="Proteomes" id="UP000247409"/>
    </source>
</evidence>
<organism evidence="2 3">
    <name type="scientific">Gracilariopsis chorda</name>
    <dbReference type="NCBI Taxonomy" id="448386"/>
    <lineage>
        <taxon>Eukaryota</taxon>
        <taxon>Rhodophyta</taxon>
        <taxon>Florideophyceae</taxon>
        <taxon>Rhodymeniophycidae</taxon>
        <taxon>Gracilariales</taxon>
        <taxon>Gracilariaceae</taxon>
        <taxon>Gracilariopsis</taxon>
    </lineage>
</organism>
<feature type="domain" description="Methyltransferase" evidence="1">
    <location>
        <begin position="85"/>
        <end position="186"/>
    </location>
</feature>
<evidence type="ECO:0000259" key="1">
    <source>
        <dbReference type="Pfam" id="PF13847"/>
    </source>
</evidence>
<gene>
    <name evidence="2" type="ORF">BWQ96_08568</name>
</gene>